<comment type="caution">
    <text evidence="1">The sequence shown here is derived from an EMBL/GenBank/DDBJ whole genome shotgun (WGS) entry which is preliminary data.</text>
</comment>
<name>A0A9Q0BTQ8_9MUSC</name>
<protein>
    <submittedName>
        <fullName evidence="1">Uncharacterized protein</fullName>
    </submittedName>
</protein>
<reference evidence="1" key="1">
    <citation type="journal article" date="2023" name="Genome Biol. Evol.">
        <title>Long-read-based Genome Assembly of Drosophila gunungcola Reveals Fewer Chemosensory Genes in Flower-breeding Species.</title>
        <authorList>
            <person name="Negi A."/>
            <person name="Liao B.Y."/>
            <person name="Yeh S.D."/>
        </authorList>
    </citation>
    <scope>NUCLEOTIDE SEQUENCE</scope>
    <source>
        <tissue evidence="1">Thorax</tissue>
    </source>
</reference>
<dbReference type="AlphaFoldDB" id="A0A9Q0BTQ8"/>
<evidence type="ECO:0000313" key="1">
    <source>
        <dbReference type="EMBL" id="KAI8043474.1"/>
    </source>
</evidence>
<dbReference type="EMBL" id="JAMKOV010000002">
    <property type="protein sequence ID" value="KAI8043474.1"/>
    <property type="molecule type" value="Genomic_DNA"/>
</dbReference>
<sequence length="58" mass="6580">MLHLRLLGRLKYDFNQGSRAHAFWKSNQRALHVCCSFYVPHCRPTVTAALSSCSLSSL</sequence>
<keyword evidence="2" id="KW-1185">Reference proteome</keyword>
<evidence type="ECO:0000313" key="2">
    <source>
        <dbReference type="Proteomes" id="UP001059596"/>
    </source>
</evidence>
<dbReference type="Proteomes" id="UP001059596">
    <property type="component" value="Unassembled WGS sequence"/>
</dbReference>
<gene>
    <name evidence="1" type="ORF">M5D96_004806</name>
</gene>
<organism evidence="1 2">
    <name type="scientific">Drosophila gunungcola</name>
    <name type="common">fruit fly</name>
    <dbReference type="NCBI Taxonomy" id="103775"/>
    <lineage>
        <taxon>Eukaryota</taxon>
        <taxon>Metazoa</taxon>
        <taxon>Ecdysozoa</taxon>
        <taxon>Arthropoda</taxon>
        <taxon>Hexapoda</taxon>
        <taxon>Insecta</taxon>
        <taxon>Pterygota</taxon>
        <taxon>Neoptera</taxon>
        <taxon>Endopterygota</taxon>
        <taxon>Diptera</taxon>
        <taxon>Brachycera</taxon>
        <taxon>Muscomorpha</taxon>
        <taxon>Ephydroidea</taxon>
        <taxon>Drosophilidae</taxon>
        <taxon>Drosophila</taxon>
        <taxon>Sophophora</taxon>
    </lineage>
</organism>
<accession>A0A9Q0BTQ8</accession>
<proteinExistence type="predicted"/>